<dbReference type="EMBL" id="CM020620">
    <property type="protein sequence ID" value="KAK1869522.1"/>
    <property type="molecule type" value="Genomic_DNA"/>
</dbReference>
<reference evidence="1" key="1">
    <citation type="submission" date="2019-11" db="EMBL/GenBank/DDBJ databases">
        <title>Nori genome reveals adaptations in red seaweeds to the harsh intertidal environment.</title>
        <authorList>
            <person name="Wang D."/>
            <person name="Mao Y."/>
        </authorList>
    </citation>
    <scope>NUCLEOTIDE SEQUENCE</scope>
    <source>
        <tissue evidence="1">Gametophyte</tissue>
    </source>
</reference>
<protein>
    <submittedName>
        <fullName evidence="1">Uncharacterized protein</fullName>
    </submittedName>
</protein>
<organism evidence="1 2">
    <name type="scientific">Pyropia yezoensis</name>
    <name type="common">Susabi-nori</name>
    <name type="synonym">Porphyra yezoensis</name>
    <dbReference type="NCBI Taxonomy" id="2788"/>
    <lineage>
        <taxon>Eukaryota</taxon>
        <taxon>Rhodophyta</taxon>
        <taxon>Bangiophyceae</taxon>
        <taxon>Bangiales</taxon>
        <taxon>Bangiaceae</taxon>
        <taxon>Pyropia</taxon>
    </lineage>
</organism>
<gene>
    <name evidence="1" type="ORF">I4F81_011998</name>
</gene>
<dbReference type="Proteomes" id="UP000798662">
    <property type="component" value="Chromosome 3"/>
</dbReference>
<proteinExistence type="predicted"/>
<evidence type="ECO:0000313" key="2">
    <source>
        <dbReference type="Proteomes" id="UP000798662"/>
    </source>
</evidence>
<name>A0ACC3CH74_PYRYE</name>
<sequence length="624" mass="67456">MALRQRRRTRPPGQPPRLSPASAAKNAPPPRRSRLGTATRRFVSLSFSRYRDARLPGWTPNPASAFLLLAVFHIAGALLSPFPADCDETMNYWEPLHYLVHGTGLRTWEHAPAFALRSYSFLYPAAVVARIAAAAGSDKRHALTAVKVALGLAAAAAEALLYDSTVWRFGKPTARLCLAFLITSPGLFRAGGELLPSSFAMIATTAAVGWWMVGEFGRAIVGVAVAAVVGWPFAAALGVPLAIHASYRRGVLFVLRVAVTAGALLAVPLVAVESLHYGRLVIPPLNLLLYNVINGEGGPNVFGVAPWTYYASSLVLNGTVATACVAAGVLLWHIHGYVTPVWPRMSDMLTRVIFLSPLWVWLGVFWPQPHKEERFLAPIYPLLALSGAVSLGDWQSILFRPRVPVAPPSSGTPAPVGPPTGFSLGAILSALVSLAAVALSAALFASRETALHLGYTGHHAVFESFTHTELQLDGSPRHSSFVPNESHPLNLCVASQWHRFPSHWFLPATTRLRFLRPPMGSPAMPLYYAPPVPSVRAGTAAAAPAAVNGRNEGVDDQWWDNVAACHYFVTTAAEDRSTEVPVDEVDRMVVAGERVMDAARSPSPWRAFWTPDHDKHIVWTEAQV</sequence>
<evidence type="ECO:0000313" key="1">
    <source>
        <dbReference type="EMBL" id="KAK1869522.1"/>
    </source>
</evidence>
<keyword evidence="2" id="KW-1185">Reference proteome</keyword>
<accession>A0ACC3CH74</accession>
<comment type="caution">
    <text evidence="1">The sequence shown here is derived from an EMBL/GenBank/DDBJ whole genome shotgun (WGS) entry which is preliminary data.</text>
</comment>